<dbReference type="OrthoDB" id="17255at2759"/>
<dbReference type="PROSITE" id="PS51340">
    <property type="entry name" value="MOSC"/>
    <property type="match status" value="1"/>
</dbReference>
<evidence type="ECO:0000259" key="2">
    <source>
        <dbReference type="PROSITE" id="PS51340"/>
    </source>
</evidence>
<dbReference type="OMA" id="AHDRSFM"/>
<dbReference type="InterPro" id="IPR005303">
    <property type="entry name" value="MOCOS_middle"/>
</dbReference>
<dbReference type="STRING" id="158441.A0A226EIF2"/>
<protein>
    <submittedName>
        <fullName evidence="3">Mitochondrial amidoxime-reducing component 1</fullName>
    </submittedName>
</protein>
<dbReference type="SUPFAM" id="SSF141673">
    <property type="entry name" value="MOSC N-terminal domain-like"/>
    <property type="match status" value="1"/>
</dbReference>
<keyword evidence="4" id="KW-1185">Reference proteome</keyword>
<dbReference type="EMBL" id="LNIX01000003">
    <property type="protein sequence ID" value="OXA57229.1"/>
    <property type="molecule type" value="Genomic_DNA"/>
</dbReference>
<evidence type="ECO:0000313" key="3">
    <source>
        <dbReference type="EMBL" id="OXA57229.1"/>
    </source>
</evidence>
<dbReference type="SUPFAM" id="SSF50800">
    <property type="entry name" value="PK beta-barrel domain-like"/>
    <property type="match status" value="1"/>
</dbReference>
<dbReference type="Pfam" id="PF03476">
    <property type="entry name" value="MOSC_N"/>
    <property type="match status" value="1"/>
</dbReference>
<accession>A0A226EIF2</accession>
<gene>
    <name evidence="3" type="ORF">Fcan01_07434</name>
</gene>
<dbReference type="InterPro" id="IPR011037">
    <property type="entry name" value="Pyrv_Knase-like_insert_dom_sf"/>
</dbReference>
<feature type="domain" description="MOSC" evidence="2">
    <location>
        <begin position="186"/>
        <end position="351"/>
    </location>
</feature>
<reference evidence="3 4" key="1">
    <citation type="submission" date="2015-12" db="EMBL/GenBank/DDBJ databases">
        <title>The genome of Folsomia candida.</title>
        <authorList>
            <person name="Faddeeva A."/>
            <person name="Derks M.F."/>
            <person name="Anvar Y."/>
            <person name="Smit S."/>
            <person name="Van Straalen N."/>
            <person name="Roelofs D."/>
        </authorList>
    </citation>
    <scope>NUCLEOTIDE SEQUENCE [LARGE SCALE GENOMIC DNA]</scope>
    <source>
        <strain evidence="3 4">VU population</strain>
        <tissue evidence="3">Whole body</tissue>
    </source>
</reference>
<evidence type="ECO:0000256" key="1">
    <source>
        <dbReference type="SAM" id="Phobius"/>
    </source>
</evidence>
<sequence>MPQDLQIYYVTAFAVTTLVVGVGAWLTSIKKKSSPSKSEKLEKQRPEKWCLVGKIAKLIIYPIKSCQGVIVQEAVITTLGLKFRNHNIKDRDFMIVDKNGRSVTMVTHPGMSFITLEPSKEKDHLIMSAPGMDSITFTYPTKKLEEKFCRVKHDTKVKALDCGDEVAEWIQTFIGKEGLRLYYHHIQQTQRTFEPYMYECPQFEQSDMGAFHNETSYLMVGQESIEELNARIEKKSSWKNWRPTILIDNMSEPFAEVNWSFVKIGSENAILKASVPCYRCPLTTVDQETGVLPKDGEPLKTLRSMNKTDAFADRKLAELLKNKGIMGLRLGLYLPAGEGATIKVNDPIYAALL</sequence>
<dbReference type="GO" id="GO:0030170">
    <property type="term" value="F:pyridoxal phosphate binding"/>
    <property type="evidence" value="ECO:0007669"/>
    <property type="project" value="InterPro"/>
</dbReference>
<dbReference type="GO" id="GO:0030151">
    <property type="term" value="F:molybdenum ion binding"/>
    <property type="evidence" value="ECO:0007669"/>
    <property type="project" value="InterPro"/>
</dbReference>
<evidence type="ECO:0000313" key="4">
    <source>
        <dbReference type="Proteomes" id="UP000198287"/>
    </source>
</evidence>
<comment type="caution">
    <text evidence="3">The sequence shown here is derived from an EMBL/GenBank/DDBJ whole genome shotgun (WGS) entry which is preliminary data.</text>
</comment>
<dbReference type="AlphaFoldDB" id="A0A226EIF2"/>
<keyword evidence="1" id="KW-0472">Membrane</keyword>
<dbReference type="InterPro" id="IPR005302">
    <property type="entry name" value="MoCF_Sase_C"/>
</dbReference>
<proteinExistence type="predicted"/>
<name>A0A226EIF2_FOLCA</name>
<organism evidence="3 4">
    <name type="scientific">Folsomia candida</name>
    <name type="common">Springtail</name>
    <dbReference type="NCBI Taxonomy" id="158441"/>
    <lineage>
        <taxon>Eukaryota</taxon>
        <taxon>Metazoa</taxon>
        <taxon>Ecdysozoa</taxon>
        <taxon>Arthropoda</taxon>
        <taxon>Hexapoda</taxon>
        <taxon>Collembola</taxon>
        <taxon>Entomobryomorpha</taxon>
        <taxon>Isotomoidea</taxon>
        <taxon>Isotomidae</taxon>
        <taxon>Proisotominae</taxon>
        <taxon>Folsomia</taxon>
    </lineage>
</organism>
<keyword evidence="1" id="KW-0812">Transmembrane</keyword>
<dbReference type="PANTHER" id="PTHR14237:SF19">
    <property type="entry name" value="MITOCHONDRIAL AMIDOXIME REDUCING COMPONENT 1"/>
    <property type="match status" value="1"/>
</dbReference>
<dbReference type="PANTHER" id="PTHR14237">
    <property type="entry name" value="MOLYBDOPTERIN COFACTOR SULFURASE MOSC"/>
    <property type="match status" value="1"/>
</dbReference>
<dbReference type="Pfam" id="PF03473">
    <property type="entry name" value="MOSC"/>
    <property type="match status" value="1"/>
</dbReference>
<dbReference type="GO" id="GO:0003824">
    <property type="term" value="F:catalytic activity"/>
    <property type="evidence" value="ECO:0007669"/>
    <property type="project" value="InterPro"/>
</dbReference>
<keyword evidence="1" id="KW-1133">Transmembrane helix</keyword>
<dbReference type="Proteomes" id="UP000198287">
    <property type="component" value="Unassembled WGS sequence"/>
</dbReference>
<feature type="transmembrane region" description="Helical" evidence="1">
    <location>
        <begin position="6"/>
        <end position="27"/>
    </location>
</feature>